<dbReference type="Gene3D" id="3.20.20.140">
    <property type="entry name" value="Metal-dependent hydrolases"/>
    <property type="match status" value="1"/>
</dbReference>
<evidence type="ECO:0000313" key="11">
    <source>
        <dbReference type="EMBL" id="MCZ0857843.1"/>
    </source>
</evidence>
<dbReference type="EMBL" id="JAPTMY010000013">
    <property type="protein sequence ID" value="MCZ0857843.1"/>
    <property type="molecule type" value="Genomic_DNA"/>
</dbReference>
<evidence type="ECO:0000256" key="7">
    <source>
        <dbReference type="ARBA" id="ARBA00022705"/>
    </source>
</evidence>
<comment type="subcellular location">
    <subcellularLocation>
        <location evidence="1">Cytoplasm</location>
    </subcellularLocation>
</comment>
<dbReference type="EC" id="2.7.7.7" evidence="3"/>
<evidence type="ECO:0000256" key="3">
    <source>
        <dbReference type="ARBA" id="ARBA00012417"/>
    </source>
</evidence>
<evidence type="ECO:0000313" key="12">
    <source>
        <dbReference type="Proteomes" id="UP001072034"/>
    </source>
</evidence>
<evidence type="ECO:0000256" key="2">
    <source>
        <dbReference type="ARBA" id="ARBA00009496"/>
    </source>
</evidence>
<evidence type="ECO:0000256" key="4">
    <source>
        <dbReference type="ARBA" id="ARBA00019114"/>
    </source>
</evidence>
<dbReference type="InterPro" id="IPR041931">
    <property type="entry name" value="DNA_pol3_alpha_thumb_dom"/>
</dbReference>
<organism evidence="11 12">
    <name type="scientific">Actinomyces israelii</name>
    <dbReference type="NCBI Taxonomy" id="1659"/>
    <lineage>
        <taxon>Bacteria</taxon>
        <taxon>Bacillati</taxon>
        <taxon>Actinomycetota</taxon>
        <taxon>Actinomycetes</taxon>
        <taxon>Actinomycetales</taxon>
        <taxon>Actinomycetaceae</taxon>
        <taxon>Actinomyces</taxon>
    </lineage>
</organism>
<gene>
    <name evidence="11" type="primary">dnaE</name>
    <name evidence="11" type="ORF">OHJ16_07270</name>
</gene>
<dbReference type="InterPro" id="IPR016195">
    <property type="entry name" value="Pol/histidinol_Pase-like"/>
</dbReference>
<protein>
    <recommendedName>
        <fullName evidence="4">DNA polymerase III subunit alpha</fullName>
        <ecNumber evidence="3">2.7.7.7</ecNumber>
    </recommendedName>
</protein>
<dbReference type="PANTHER" id="PTHR32294">
    <property type="entry name" value="DNA POLYMERASE III SUBUNIT ALPHA"/>
    <property type="match status" value="1"/>
</dbReference>
<keyword evidence="7" id="KW-0235">DNA replication</keyword>
<dbReference type="InterPro" id="IPR040982">
    <property type="entry name" value="DNA_pol3_finger"/>
</dbReference>
<dbReference type="InterPro" id="IPR003141">
    <property type="entry name" value="Pol/His_phosphatase_N"/>
</dbReference>
<dbReference type="PANTHER" id="PTHR32294:SF0">
    <property type="entry name" value="DNA POLYMERASE III SUBUNIT ALPHA"/>
    <property type="match status" value="1"/>
</dbReference>
<comment type="catalytic activity">
    <reaction evidence="9">
        <text>DNA(n) + a 2'-deoxyribonucleoside 5'-triphosphate = DNA(n+1) + diphosphate</text>
        <dbReference type="Rhea" id="RHEA:22508"/>
        <dbReference type="Rhea" id="RHEA-COMP:17339"/>
        <dbReference type="Rhea" id="RHEA-COMP:17340"/>
        <dbReference type="ChEBI" id="CHEBI:33019"/>
        <dbReference type="ChEBI" id="CHEBI:61560"/>
        <dbReference type="ChEBI" id="CHEBI:173112"/>
        <dbReference type="EC" id="2.7.7.7"/>
    </reaction>
</comment>
<dbReference type="GO" id="GO:0003887">
    <property type="term" value="F:DNA-directed DNA polymerase activity"/>
    <property type="evidence" value="ECO:0007669"/>
    <property type="project" value="UniProtKB-EC"/>
</dbReference>
<dbReference type="NCBIfam" id="TIGR00594">
    <property type="entry name" value="polc"/>
    <property type="match status" value="1"/>
</dbReference>
<dbReference type="NCBIfam" id="NF004226">
    <property type="entry name" value="PRK05673.1"/>
    <property type="match status" value="1"/>
</dbReference>
<dbReference type="CDD" id="cd04485">
    <property type="entry name" value="DnaE_OBF"/>
    <property type="match status" value="1"/>
</dbReference>
<evidence type="ECO:0000259" key="10">
    <source>
        <dbReference type="SMART" id="SM00481"/>
    </source>
</evidence>
<dbReference type="Pfam" id="PF14579">
    <property type="entry name" value="HHH_6"/>
    <property type="match status" value="1"/>
</dbReference>
<dbReference type="Proteomes" id="UP001072034">
    <property type="component" value="Unassembled WGS sequence"/>
</dbReference>
<dbReference type="SUPFAM" id="SSF89550">
    <property type="entry name" value="PHP domain-like"/>
    <property type="match status" value="1"/>
</dbReference>
<dbReference type="CDD" id="cd12113">
    <property type="entry name" value="PHP_PolIIIA_DnaE3"/>
    <property type="match status" value="1"/>
</dbReference>
<dbReference type="Pfam" id="PF07733">
    <property type="entry name" value="DNA_pol3_alpha"/>
    <property type="match status" value="1"/>
</dbReference>
<dbReference type="RefSeq" id="WP_043558439.1">
    <property type="nucleotide sequence ID" value="NZ_JAPTMY010000013.1"/>
</dbReference>
<evidence type="ECO:0000256" key="8">
    <source>
        <dbReference type="ARBA" id="ARBA00022932"/>
    </source>
</evidence>
<dbReference type="Pfam" id="PF01336">
    <property type="entry name" value="tRNA_anti-codon"/>
    <property type="match status" value="1"/>
</dbReference>
<keyword evidence="8" id="KW-0239">DNA-directed DNA polymerase</keyword>
<name>A0ABT4I7W8_9ACTO</name>
<dbReference type="SMART" id="SM00481">
    <property type="entry name" value="POLIIIAc"/>
    <property type="match status" value="1"/>
</dbReference>
<keyword evidence="12" id="KW-1185">Reference proteome</keyword>
<dbReference type="Pfam" id="PF17657">
    <property type="entry name" value="DNA_pol3_finger"/>
    <property type="match status" value="1"/>
</dbReference>
<evidence type="ECO:0000256" key="9">
    <source>
        <dbReference type="ARBA" id="ARBA00049244"/>
    </source>
</evidence>
<comment type="caution">
    <text evidence="11">The sequence shown here is derived from an EMBL/GenBank/DDBJ whole genome shotgun (WGS) entry which is preliminary data.</text>
</comment>
<keyword evidence="6 11" id="KW-0548">Nucleotidyltransferase</keyword>
<proteinExistence type="inferred from homology"/>
<reference evidence="11" key="1">
    <citation type="submission" date="2022-10" db="EMBL/GenBank/DDBJ databases">
        <title>Genome sequence of Actinomyces israelii ATCC 10048.</title>
        <authorList>
            <person name="Watt R.M."/>
            <person name="Tong W.M."/>
        </authorList>
    </citation>
    <scope>NUCLEOTIDE SEQUENCE</scope>
    <source>
        <strain evidence="11">ATCC 10048</strain>
    </source>
</reference>
<dbReference type="InterPro" id="IPR029460">
    <property type="entry name" value="DNAPol_HHH"/>
</dbReference>
<sequence length="1202" mass="132543">MADKSSEGTQDAPRDDFVHLHVHTDYSMLDGAGKIKDYVAEAKRLGQPALAITDHGYMFGAYEFYAAATAAGIKPIIGVEAYMTPGTSRFDKTRVFWGEESQRGDDVSARGSYTHMTLLSRTNEGLHNLMRMDSYASLEGQWGKAPRIDRELLSRYSAGLIGSTGCPSSEVQTRLRLGQWDEALRAAGELQDIFGKEFFYVELMDHGLEIERRVTKDLLRLAETLGAPLLATNDSHYVRPEDRTIQDAMLCINSGSVLTDPDRFKFDGDTYYLRPGREMRELFAEMPGACDNTLLVAEQCDVHFATVDEGASFMPVFPVPEGETMESWFIAECWRGMERRFGGDIPEDCRKQAEYEIGVIVQMGFPGYFLVVADYINWAKAQGIRVGPGRGSGAGSMVAYAMGITELNPLRHGLIFERFLNPERISMPDIDVDFDERRRDEVIEYVKRKYGSDKVSQVVTYGVIKAKQSLKDSSRVMGYPYAVGDRLTKAMPPTIMGKDISIKGMFNPADERYGEAQQFRELHAEDPDAQKIVELAGGLEGMTRQWGVHACAVIMSSATLTDIIPMMQRLQDGAYITQFDYPTCEHLGLLKMDFLGLRNLTVISDALEGIVANGKEPLDIDHVELDDRATYELLSRGETLGVFQLDGGGMRTLLRLMKPDNFEDISAVGALYRPGPMGAESHTNYALRKNGLQEITPIHPELKEALEPILGTTHGLIVYQEQVMKIATDLAGFSMGKADALRKAMGKKKMDILAKMFVEFEAGMVEGGFSKESVKTLWDVVVPFAKYAFNKAHSAAYGVVSYWTAYLKTHYPTEYMAALLTSQKDNKDKLAVYLGECRHMGITVLPPDVNASRAQFSADGESIRFGLAAVRNVGLNVVDAIVAAREDKGEFTSFEDFLDKVPAVVCNKRTIDSLIKAGAFDTLGRTRRALQACHEDFVDEIIGVKRNEAAGQFDLFASLMGGDAMEGAGGAPSPFGSGPVFSSEVPDLPEWDKKDKLAYERDMLGLYVSDHPLLGLEGVLGKLADTEIADLVEDEERPDGAMVTIAGLITGLTRKTTKQGNLWAIAQIEDLGGSIEALFFPSTYQTVSTMLAPDTVVTVRGRLNRRDGQVALYAQEMTLPDVSSAAHEAVTITLPTNRCTAPLVERFKAVLENHPGMSTVRLNLTSPGREVRTQLDSSLRVEASAAFYSDIKALLGPGCLRR</sequence>
<dbReference type="InterPro" id="IPR004013">
    <property type="entry name" value="PHP_dom"/>
</dbReference>
<keyword evidence="5 11" id="KW-0808">Transferase</keyword>
<dbReference type="Gene3D" id="1.10.150.870">
    <property type="match status" value="1"/>
</dbReference>
<dbReference type="Pfam" id="PF02811">
    <property type="entry name" value="PHP"/>
    <property type="match status" value="1"/>
</dbReference>
<comment type="similarity">
    <text evidence="2">Belongs to the DNA polymerase type-C family. DnaE subfamily.</text>
</comment>
<evidence type="ECO:0000256" key="1">
    <source>
        <dbReference type="ARBA" id="ARBA00004496"/>
    </source>
</evidence>
<dbReference type="InterPro" id="IPR004365">
    <property type="entry name" value="NA-bd_OB_tRNA"/>
</dbReference>
<evidence type="ECO:0000256" key="5">
    <source>
        <dbReference type="ARBA" id="ARBA00022679"/>
    </source>
</evidence>
<feature type="domain" description="Polymerase/histidinol phosphatase N-terminal" evidence="10">
    <location>
        <begin position="18"/>
        <end position="85"/>
    </location>
</feature>
<dbReference type="Gene3D" id="1.10.10.1600">
    <property type="entry name" value="Bacterial DNA polymerase III alpha subunit, thumb domain"/>
    <property type="match status" value="1"/>
</dbReference>
<evidence type="ECO:0000256" key="6">
    <source>
        <dbReference type="ARBA" id="ARBA00022695"/>
    </source>
</evidence>
<dbReference type="InterPro" id="IPR011708">
    <property type="entry name" value="DNA_pol3_alpha_NTPase_dom"/>
</dbReference>
<accession>A0ABT4I7W8</accession>
<dbReference type="InterPro" id="IPR004805">
    <property type="entry name" value="DnaE2/DnaE/PolC"/>
</dbReference>